<dbReference type="EMBL" id="JBHSHT010000001">
    <property type="protein sequence ID" value="MFC4824845.1"/>
    <property type="molecule type" value="Genomic_DNA"/>
</dbReference>
<dbReference type="RefSeq" id="WP_254269439.1">
    <property type="nucleotide sequence ID" value="NZ_CP100400.1"/>
</dbReference>
<reference evidence="3 4" key="1">
    <citation type="journal article" date="2019" name="Int. J. Syst. Evol. Microbiol.">
        <title>The Global Catalogue of Microorganisms (GCM) 10K type strain sequencing project: providing services to taxonomists for standard genome sequencing and annotation.</title>
        <authorList>
            <consortium name="The Broad Institute Genomics Platform"/>
            <consortium name="The Broad Institute Genome Sequencing Center for Infectious Disease"/>
            <person name="Wu L."/>
            <person name="Ma J."/>
        </authorList>
    </citation>
    <scope>NUCLEOTIDE SEQUENCE [LARGE SCALE GENOMIC DNA]</scope>
    <source>
        <strain evidence="3 4">XZYJ18</strain>
    </source>
</reference>
<dbReference type="Pfam" id="PF25921">
    <property type="entry name" value="DUF7967"/>
    <property type="match status" value="1"/>
</dbReference>
<sequence length="87" mass="9856">MDDERLWLVERTYTDKGLVSLVYATTDGEYSVQRQRSMNMLRQGAGVTAATEADPESLNPVEDDETRDRYADEATRMAEKHDPDATV</sequence>
<keyword evidence="4" id="KW-1185">Reference proteome</keyword>
<organism evidence="3 4">
    <name type="scientific">Halorussus aquaticus</name>
    <dbReference type="NCBI Taxonomy" id="2953748"/>
    <lineage>
        <taxon>Archaea</taxon>
        <taxon>Methanobacteriati</taxon>
        <taxon>Methanobacteriota</taxon>
        <taxon>Stenosarchaea group</taxon>
        <taxon>Halobacteria</taxon>
        <taxon>Halobacteriales</taxon>
        <taxon>Haladaptataceae</taxon>
        <taxon>Halorussus</taxon>
    </lineage>
</organism>
<evidence type="ECO:0000259" key="2">
    <source>
        <dbReference type="Pfam" id="PF25921"/>
    </source>
</evidence>
<proteinExistence type="predicted"/>
<evidence type="ECO:0000256" key="1">
    <source>
        <dbReference type="SAM" id="MobiDB-lite"/>
    </source>
</evidence>
<protein>
    <recommendedName>
        <fullName evidence="2">DUF7967 domain-containing protein</fullName>
    </recommendedName>
</protein>
<dbReference type="GeneID" id="73044454"/>
<evidence type="ECO:0000313" key="3">
    <source>
        <dbReference type="EMBL" id="MFC4824845.1"/>
    </source>
</evidence>
<dbReference type="Proteomes" id="UP001595945">
    <property type="component" value="Unassembled WGS sequence"/>
</dbReference>
<dbReference type="InterPro" id="IPR058273">
    <property type="entry name" value="DUF7967"/>
</dbReference>
<feature type="region of interest" description="Disordered" evidence="1">
    <location>
        <begin position="45"/>
        <end position="87"/>
    </location>
</feature>
<name>A0ABD5Q2S4_9EURY</name>
<gene>
    <name evidence="3" type="ORF">ACFO9K_11305</name>
</gene>
<dbReference type="AlphaFoldDB" id="A0ABD5Q2S4"/>
<evidence type="ECO:0000313" key="4">
    <source>
        <dbReference type="Proteomes" id="UP001595945"/>
    </source>
</evidence>
<accession>A0ABD5Q2S4</accession>
<comment type="caution">
    <text evidence="3">The sequence shown here is derived from an EMBL/GenBank/DDBJ whole genome shotgun (WGS) entry which is preliminary data.</text>
</comment>
<feature type="domain" description="DUF7967" evidence="2">
    <location>
        <begin position="2"/>
        <end position="87"/>
    </location>
</feature>
<feature type="compositionally biased region" description="Basic and acidic residues" evidence="1">
    <location>
        <begin position="66"/>
        <end position="87"/>
    </location>
</feature>